<dbReference type="Proteomes" id="UP000218209">
    <property type="component" value="Unassembled WGS sequence"/>
</dbReference>
<keyword evidence="2" id="KW-0732">Signal</keyword>
<evidence type="ECO:0000256" key="1">
    <source>
        <dbReference type="SAM" id="MobiDB-lite"/>
    </source>
</evidence>
<accession>A0A1X6PC68</accession>
<reference evidence="3 4" key="1">
    <citation type="submission" date="2017-03" db="EMBL/GenBank/DDBJ databases">
        <title>WGS assembly of Porphyra umbilicalis.</title>
        <authorList>
            <person name="Brawley S.H."/>
            <person name="Blouin N.A."/>
            <person name="Ficko-Blean E."/>
            <person name="Wheeler G.L."/>
            <person name="Lohr M."/>
            <person name="Goodson H.V."/>
            <person name="Jenkins J.W."/>
            <person name="Blaby-Haas C.E."/>
            <person name="Helliwell K.E."/>
            <person name="Chan C."/>
            <person name="Marriage T."/>
            <person name="Bhattacharya D."/>
            <person name="Klein A.S."/>
            <person name="Badis Y."/>
            <person name="Brodie J."/>
            <person name="Cao Y."/>
            <person name="Collen J."/>
            <person name="Dittami S.M."/>
            <person name="Gachon C.M."/>
            <person name="Green B.R."/>
            <person name="Karpowicz S."/>
            <person name="Kim J.W."/>
            <person name="Kudahl U."/>
            <person name="Lin S."/>
            <person name="Michel G."/>
            <person name="Mittag M."/>
            <person name="Olson B.J."/>
            <person name="Pangilinan J."/>
            <person name="Peng Y."/>
            <person name="Qiu H."/>
            <person name="Shu S."/>
            <person name="Singer J.T."/>
            <person name="Smith A.G."/>
            <person name="Sprecher B.N."/>
            <person name="Wagner V."/>
            <person name="Wang W."/>
            <person name="Wang Z.-Y."/>
            <person name="Yan J."/>
            <person name="Yarish C."/>
            <person name="Zoeuner-Riek S."/>
            <person name="Zhuang Y."/>
            <person name="Zou Y."/>
            <person name="Lindquist E.A."/>
            <person name="Grimwood J."/>
            <person name="Barry K."/>
            <person name="Rokhsar D.S."/>
            <person name="Schmutz J."/>
            <person name="Stiller J.W."/>
            <person name="Grossman A.R."/>
            <person name="Prochnik S.E."/>
        </authorList>
    </citation>
    <scope>NUCLEOTIDE SEQUENCE [LARGE SCALE GENOMIC DNA]</scope>
    <source>
        <strain evidence="3">4086291</strain>
    </source>
</reference>
<keyword evidence="4" id="KW-1185">Reference proteome</keyword>
<feature type="region of interest" description="Disordered" evidence="1">
    <location>
        <begin position="24"/>
        <end position="44"/>
    </location>
</feature>
<gene>
    <name evidence="3" type="ORF">BU14_0109s0034</name>
</gene>
<dbReference type="EMBL" id="KV918813">
    <property type="protein sequence ID" value="OSX78434.1"/>
    <property type="molecule type" value="Genomic_DNA"/>
</dbReference>
<organism evidence="3 4">
    <name type="scientific">Porphyra umbilicalis</name>
    <name type="common">Purple laver</name>
    <name type="synonym">Red alga</name>
    <dbReference type="NCBI Taxonomy" id="2786"/>
    <lineage>
        <taxon>Eukaryota</taxon>
        <taxon>Rhodophyta</taxon>
        <taxon>Bangiophyceae</taxon>
        <taxon>Bangiales</taxon>
        <taxon>Bangiaceae</taxon>
        <taxon>Porphyra</taxon>
    </lineage>
</organism>
<feature type="signal peptide" evidence="2">
    <location>
        <begin position="1"/>
        <end position="23"/>
    </location>
</feature>
<protein>
    <submittedName>
        <fullName evidence="3">Uncharacterized protein</fullName>
    </submittedName>
</protein>
<dbReference type="AlphaFoldDB" id="A0A1X6PC68"/>
<evidence type="ECO:0000313" key="3">
    <source>
        <dbReference type="EMBL" id="OSX78434.1"/>
    </source>
</evidence>
<proteinExistence type="predicted"/>
<evidence type="ECO:0000313" key="4">
    <source>
        <dbReference type="Proteomes" id="UP000218209"/>
    </source>
</evidence>
<feature type="chain" id="PRO_5012846687" evidence="2">
    <location>
        <begin position="24"/>
        <end position="96"/>
    </location>
</feature>
<name>A0A1X6PC68_PORUM</name>
<sequence>MSPSVRALLVAVMALALVASVSAAPTSVSAKMSPVSRGSSSGTTSDKCFCAMWFNEGCTRIETFVCNSRDECKTACCEALDEDESATSADMHGIQC</sequence>
<evidence type="ECO:0000256" key="2">
    <source>
        <dbReference type="SAM" id="SignalP"/>
    </source>
</evidence>